<name>A0A3B6FPG8_WHEAT</name>
<dbReference type="Gramene" id="TraesCS3B03G0500400.1">
    <property type="protein sequence ID" value="TraesCS3B03G0500400.1.CDS1"/>
    <property type="gene ID" value="TraesCS3B03G0500400"/>
</dbReference>
<dbReference type="AlphaFoldDB" id="A0A3B6FPG8"/>
<organism evidence="1">
    <name type="scientific">Triticum aestivum</name>
    <name type="common">Wheat</name>
    <dbReference type="NCBI Taxonomy" id="4565"/>
    <lineage>
        <taxon>Eukaryota</taxon>
        <taxon>Viridiplantae</taxon>
        <taxon>Streptophyta</taxon>
        <taxon>Embryophyta</taxon>
        <taxon>Tracheophyta</taxon>
        <taxon>Spermatophyta</taxon>
        <taxon>Magnoliopsida</taxon>
        <taxon>Liliopsida</taxon>
        <taxon>Poales</taxon>
        <taxon>Poaceae</taxon>
        <taxon>BOP clade</taxon>
        <taxon>Pooideae</taxon>
        <taxon>Triticodae</taxon>
        <taxon>Triticeae</taxon>
        <taxon>Triticinae</taxon>
        <taxon>Triticum</taxon>
    </lineage>
</organism>
<reference evidence="1" key="2">
    <citation type="submission" date="2018-10" db="UniProtKB">
        <authorList>
            <consortium name="EnsemblPlants"/>
        </authorList>
    </citation>
    <scope>IDENTIFICATION</scope>
</reference>
<protein>
    <submittedName>
        <fullName evidence="1">Uncharacterized protein</fullName>
    </submittedName>
</protein>
<proteinExistence type="predicted"/>
<accession>A0A3B6FPG8</accession>
<dbReference type="Gramene" id="TraesCS3B02G206300.1">
    <property type="protein sequence ID" value="TraesCS3B02G206300.1.cds1"/>
    <property type="gene ID" value="TraesCS3B02G206300"/>
</dbReference>
<sequence>MQDQVGLELDGFPLDQEFLEDYVLKEEDELDINGEPLFEDELTNQATGAKPKCKSKRTKAYMAAEDKLICECWRDIGQDPKVGVEQKASTFWICVHREFHESNKFAPYQMHSTRGWVSISKRWRVIQ</sequence>
<reference evidence="1" key="1">
    <citation type="submission" date="2018-08" db="EMBL/GenBank/DDBJ databases">
        <authorList>
            <person name="Rossello M."/>
        </authorList>
    </citation>
    <scope>NUCLEOTIDE SEQUENCE [LARGE SCALE GENOMIC DNA]</scope>
    <source>
        <strain evidence="1">cv. Chinese Spring</strain>
    </source>
</reference>
<dbReference type="OrthoDB" id="128686at2759"/>
<dbReference type="EnsemblPlants" id="TraesCS3B02G206300.1">
    <property type="protein sequence ID" value="TraesCS3B02G206300.1.cds1"/>
    <property type="gene ID" value="TraesCS3B02G206300"/>
</dbReference>
<dbReference type="Proteomes" id="UP000019116">
    <property type="component" value="Chromosome 3B"/>
</dbReference>
<dbReference type="PANTHER" id="PTHR45125">
    <property type="entry name" value="F21J9.4-RELATED"/>
    <property type="match status" value="1"/>
</dbReference>
<dbReference type="Gramene" id="TraesNOR3B03G01644530.1">
    <property type="protein sequence ID" value="TraesNOR3B03G01644530.1.CDS1"/>
    <property type="gene ID" value="TraesNOR3B03G01644530"/>
</dbReference>
<evidence type="ECO:0000313" key="2">
    <source>
        <dbReference type="Proteomes" id="UP000019116"/>
    </source>
</evidence>
<evidence type="ECO:0000313" key="1">
    <source>
        <dbReference type="EnsemblPlants" id="TraesCS3B02G206300.1.cds1"/>
    </source>
</evidence>
<keyword evidence="2" id="KW-1185">Reference proteome</keyword>
<dbReference type="PANTHER" id="PTHR45125:SF24">
    <property type="entry name" value="GENOME ASSEMBLY, CHROMOSOME: II"/>
    <property type="match status" value="1"/>
</dbReference>